<dbReference type="RefSeq" id="WP_259258149.1">
    <property type="nucleotide sequence ID" value="NZ_JANTZM010000007.1"/>
</dbReference>
<name>A0AAW5P8C5_9BACT</name>
<gene>
    <name evidence="1" type="ORF">GGP99_001614</name>
</gene>
<comment type="caution">
    <text evidence="1">The sequence shown here is derived from an EMBL/GenBank/DDBJ whole genome shotgun (WGS) entry which is preliminary data.</text>
</comment>
<dbReference type="EMBL" id="JANTZM010000007">
    <property type="protein sequence ID" value="MCS4157650.1"/>
    <property type="molecule type" value="Genomic_DNA"/>
</dbReference>
<organism evidence="1 2">
    <name type="scientific">Salinibacter ruber</name>
    <dbReference type="NCBI Taxonomy" id="146919"/>
    <lineage>
        <taxon>Bacteria</taxon>
        <taxon>Pseudomonadati</taxon>
        <taxon>Rhodothermota</taxon>
        <taxon>Rhodothermia</taxon>
        <taxon>Rhodothermales</taxon>
        <taxon>Salinibacteraceae</taxon>
        <taxon>Salinibacter</taxon>
    </lineage>
</organism>
<dbReference type="Proteomes" id="UP001155110">
    <property type="component" value="Unassembled WGS sequence"/>
</dbReference>
<protein>
    <submittedName>
        <fullName evidence="1">Uncharacterized protein</fullName>
    </submittedName>
</protein>
<evidence type="ECO:0000313" key="2">
    <source>
        <dbReference type="Proteomes" id="UP001155110"/>
    </source>
</evidence>
<sequence length="119" mass="12775">MDVAPIVLQRSSGVLEGVWTKETPPRLLGRLKDGGTMADAGAAALVFSATTPPDTEWGILPFGAFTNGKPAPIVTERTEWRATENGHAVPCSLQTVPPARLHDWKGEIRRAHPPSDPDD</sequence>
<dbReference type="AlphaFoldDB" id="A0AAW5P8C5"/>
<evidence type="ECO:0000313" key="1">
    <source>
        <dbReference type="EMBL" id="MCS4157650.1"/>
    </source>
</evidence>
<accession>A0AAW5P8C5</accession>
<reference evidence="1" key="1">
    <citation type="submission" date="2022-08" db="EMBL/GenBank/DDBJ databases">
        <title>Genomic Encyclopedia of Type Strains, Phase V (KMG-V): Genome sequencing to study the core and pangenomes of soil and plant-associated prokaryotes.</title>
        <authorList>
            <person name="Whitman W."/>
        </authorList>
    </citation>
    <scope>NUCLEOTIDE SEQUENCE</scope>
    <source>
        <strain evidence="1">SP3002</strain>
    </source>
</reference>
<proteinExistence type="predicted"/>